<protein>
    <submittedName>
        <fullName evidence="1">Uncharacterized protein</fullName>
    </submittedName>
</protein>
<dbReference type="Proteomes" id="UP000184310">
    <property type="component" value="Unassembled WGS sequence"/>
</dbReference>
<sequence length="105" mass="11961">MGKINKSIRFIGEVIALTTEKSIKGSSKIIIKTLGENVVIKEKMDETYKFGDDLSDRIIEKTKKIANLCDDIANEAFTSKTNVYGDTRYIYEEDKIINSNFEVEE</sequence>
<keyword evidence="2" id="KW-1185">Reference proteome</keyword>
<name>A0A1M6U9Y9_9CLOT</name>
<evidence type="ECO:0000313" key="1">
    <source>
        <dbReference type="EMBL" id="SHK65981.1"/>
    </source>
</evidence>
<dbReference type="EMBL" id="FQZB01000022">
    <property type="protein sequence ID" value="SHK65981.1"/>
    <property type="molecule type" value="Genomic_DNA"/>
</dbReference>
<gene>
    <name evidence="1" type="ORF">SAMN02745163_04226</name>
</gene>
<dbReference type="STRING" id="1121302.SAMN02745163_04226"/>
<evidence type="ECO:0000313" key="2">
    <source>
        <dbReference type="Proteomes" id="UP000184310"/>
    </source>
</evidence>
<organism evidence="1 2">
    <name type="scientific">Clostridium cavendishii DSM 21758</name>
    <dbReference type="NCBI Taxonomy" id="1121302"/>
    <lineage>
        <taxon>Bacteria</taxon>
        <taxon>Bacillati</taxon>
        <taxon>Bacillota</taxon>
        <taxon>Clostridia</taxon>
        <taxon>Eubacteriales</taxon>
        <taxon>Clostridiaceae</taxon>
        <taxon>Clostridium</taxon>
    </lineage>
</organism>
<proteinExistence type="predicted"/>
<accession>A0A1M6U9Y9</accession>
<reference evidence="1 2" key="1">
    <citation type="submission" date="2016-11" db="EMBL/GenBank/DDBJ databases">
        <authorList>
            <person name="Jaros S."/>
            <person name="Januszkiewicz K."/>
            <person name="Wedrychowicz H."/>
        </authorList>
    </citation>
    <scope>NUCLEOTIDE SEQUENCE [LARGE SCALE GENOMIC DNA]</scope>
    <source>
        <strain evidence="1 2">DSM 21758</strain>
    </source>
</reference>
<dbReference type="AlphaFoldDB" id="A0A1M6U9Y9"/>
<dbReference type="RefSeq" id="WP_072993051.1">
    <property type="nucleotide sequence ID" value="NZ_FQZB01000022.1"/>
</dbReference>